<evidence type="ECO:0000256" key="1">
    <source>
        <dbReference type="ARBA" id="ARBA00004371"/>
    </source>
</evidence>
<dbReference type="AlphaFoldDB" id="A0AAN9YB98"/>
<protein>
    <recommendedName>
        <fullName evidence="10">Alpha-galactosidase</fullName>
        <ecNumber evidence="10">3.2.1.-</ecNumber>
    </recommendedName>
</protein>
<keyword evidence="6 10" id="KW-1015">Disulfide bond</keyword>
<dbReference type="PRINTS" id="PR00740">
    <property type="entry name" value="GLHYDRLASE27"/>
</dbReference>
<keyword evidence="5" id="KW-0443">Lipid metabolism</keyword>
<comment type="subunit">
    <text evidence="3 10">Homodimer.</text>
</comment>
<dbReference type="EMBL" id="JBBCAQ010000003">
    <property type="protein sequence ID" value="KAK7604892.1"/>
    <property type="molecule type" value="Genomic_DNA"/>
</dbReference>
<dbReference type="PANTHER" id="PTHR11452">
    <property type="entry name" value="ALPHA-GALACTOSIDASE/ALPHA-N-ACETYLGALACTOSAMINIDASE"/>
    <property type="match status" value="1"/>
</dbReference>
<dbReference type="GO" id="GO:0016020">
    <property type="term" value="C:membrane"/>
    <property type="evidence" value="ECO:0007669"/>
    <property type="project" value="GOC"/>
</dbReference>
<proteinExistence type="inferred from homology"/>
<sequence>MTDQFQYLLQILVMCRLCSALNNGLALTPPMGWISWQRYRCTIDCVNFPNDCISENLFRTMADIMADKGYKDVGYEYVIMDDCWLAPSRAADGRLEADLKRFPNGIKNLSRHIHQKGLKFGIYEDYGNKTCEGYPGVRNNSMEKDARTFADWEVDYIKLDGCYSDLKDMDKGYPQFERHLNRTGRPMVYSCSWPAYKELSGMNVDHNLLMRHCNLWRNYVDIEDSWQSVTNIMDYYAMKQDFWQRLAGPGHWNDPDMLLIGNYGLSYDQSKVQMAIWSILAAPLIISADLRNMKPEFKSILQNKAIIEVNQDILGIQGRRLFSENHIDVWIRPISPQKNGQFSYAIAFVNRRIGGTPFLFSTTLENLGLYHLNGYNFYDLYSRNKVKPLVVKQKSQLQVRINPSGVAFFRANIRA</sequence>
<dbReference type="GO" id="GO:0009311">
    <property type="term" value="P:oligosaccharide metabolic process"/>
    <property type="evidence" value="ECO:0007669"/>
    <property type="project" value="TreeGrafter"/>
</dbReference>
<evidence type="ECO:0000256" key="7">
    <source>
        <dbReference type="ARBA" id="ARBA00023180"/>
    </source>
</evidence>
<dbReference type="Pfam" id="PF17450">
    <property type="entry name" value="Melibiase_2_C"/>
    <property type="match status" value="1"/>
</dbReference>
<dbReference type="InterPro" id="IPR035373">
    <property type="entry name" value="Melibiase/NAGA_C"/>
</dbReference>
<dbReference type="InterPro" id="IPR013785">
    <property type="entry name" value="Aldolase_TIM"/>
</dbReference>
<dbReference type="FunFam" id="3.20.20.70:FF:000070">
    <property type="entry name" value="Alpha-galactosidase"/>
    <property type="match status" value="1"/>
</dbReference>
<evidence type="ECO:0000256" key="6">
    <source>
        <dbReference type="ARBA" id="ARBA00023157"/>
    </source>
</evidence>
<feature type="domain" description="Alpha galactosidase A C-terminal" evidence="12">
    <location>
        <begin position="315"/>
        <end position="405"/>
    </location>
</feature>
<evidence type="ECO:0000313" key="14">
    <source>
        <dbReference type="Proteomes" id="UP001367676"/>
    </source>
</evidence>
<dbReference type="InterPro" id="IPR002241">
    <property type="entry name" value="Glyco_hydro_27"/>
</dbReference>
<name>A0AAN9YB98_9HEMI</name>
<dbReference type="CDD" id="cd14792">
    <property type="entry name" value="GH27"/>
    <property type="match status" value="1"/>
</dbReference>
<dbReference type="EC" id="3.2.1.-" evidence="10"/>
<evidence type="ECO:0000256" key="5">
    <source>
        <dbReference type="ARBA" id="ARBA00023098"/>
    </source>
</evidence>
<keyword evidence="8" id="KW-0458">Lysosome</keyword>
<comment type="similarity">
    <text evidence="2 10">Belongs to the glycosyl hydrolase 27 family.</text>
</comment>
<evidence type="ECO:0000256" key="9">
    <source>
        <dbReference type="ARBA" id="ARBA00023295"/>
    </source>
</evidence>
<dbReference type="GO" id="GO:0004557">
    <property type="term" value="F:alpha-galactosidase activity"/>
    <property type="evidence" value="ECO:0007669"/>
    <property type="project" value="TreeGrafter"/>
</dbReference>
<comment type="subcellular location">
    <subcellularLocation>
        <location evidence="1">Lysosome</location>
    </subcellularLocation>
</comment>
<evidence type="ECO:0000256" key="11">
    <source>
        <dbReference type="SAM" id="SignalP"/>
    </source>
</evidence>
<dbReference type="PANTHER" id="PTHR11452:SF66">
    <property type="entry name" value="ALPHA-GALACTOSIDASE"/>
    <property type="match status" value="1"/>
</dbReference>
<evidence type="ECO:0000256" key="3">
    <source>
        <dbReference type="ARBA" id="ARBA00011738"/>
    </source>
</evidence>
<evidence type="ECO:0000259" key="12">
    <source>
        <dbReference type="Pfam" id="PF17450"/>
    </source>
</evidence>
<evidence type="ECO:0000256" key="2">
    <source>
        <dbReference type="ARBA" id="ARBA00009743"/>
    </source>
</evidence>
<keyword evidence="14" id="KW-1185">Reference proteome</keyword>
<feature type="signal peptide" evidence="11">
    <location>
        <begin position="1"/>
        <end position="20"/>
    </location>
</feature>
<keyword evidence="9 10" id="KW-0326">Glycosidase</keyword>
<accession>A0AAN9YB98</accession>
<evidence type="ECO:0000256" key="4">
    <source>
        <dbReference type="ARBA" id="ARBA00022801"/>
    </source>
</evidence>
<dbReference type="GO" id="GO:0016139">
    <property type="term" value="P:glycoside catabolic process"/>
    <property type="evidence" value="ECO:0007669"/>
    <property type="project" value="TreeGrafter"/>
</dbReference>
<comment type="caution">
    <text evidence="13">The sequence shown here is derived from an EMBL/GenBank/DDBJ whole genome shotgun (WGS) entry which is preliminary data.</text>
</comment>
<dbReference type="Proteomes" id="UP001367676">
    <property type="component" value="Unassembled WGS sequence"/>
</dbReference>
<dbReference type="GO" id="GO:0005764">
    <property type="term" value="C:lysosome"/>
    <property type="evidence" value="ECO:0007669"/>
    <property type="project" value="UniProtKB-SubCell"/>
</dbReference>
<dbReference type="InterPro" id="IPR013780">
    <property type="entry name" value="Glyco_hydro_b"/>
</dbReference>
<evidence type="ECO:0000256" key="8">
    <source>
        <dbReference type="ARBA" id="ARBA00023228"/>
    </source>
</evidence>
<dbReference type="Pfam" id="PF16499">
    <property type="entry name" value="Melibiase_2"/>
    <property type="match status" value="1"/>
</dbReference>
<dbReference type="SUPFAM" id="SSF51445">
    <property type="entry name" value="(Trans)glycosidases"/>
    <property type="match status" value="1"/>
</dbReference>
<gene>
    <name evidence="13" type="ORF">V9T40_006078</name>
</gene>
<feature type="chain" id="PRO_5042814933" description="Alpha-galactosidase" evidence="11">
    <location>
        <begin position="21"/>
        <end position="415"/>
    </location>
</feature>
<evidence type="ECO:0000313" key="13">
    <source>
        <dbReference type="EMBL" id="KAK7604892.1"/>
    </source>
</evidence>
<evidence type="ECO:0000256" key="10">
    <source>
        <dbReference type="RuleBase" id="RU361168"/>
    </source>
</evidence>
<keyword evidence="4 10" id="KW-0378">Hydrolase</keyword>
<dbReference type="InterPro" id="IPR017853">
    <property type="entry name" value="GH"/>
</dbReference>
<reference evidence="13 14" key="1">
    <citation type="submission" date="2024-03" db="EMBL/GenBank/DDBJ databases">
        <title>Adaptation during the transition from Ophiocordyceps entomopathogen to insect associate is accompanied by gene loss and intensified selection.</title>
        <authorList>
            <person name="Ward C.M."/>
            <person name="Onetto C.A."/>
            <person name="Borneman A.R."/>
        </authorList>
    </citation>
    <scope>NUCLEOTIDE SEQUENCE [LARGE SCALE GENOMIC DNA]</scope>
    <source>
        <strain evidence="13">AWRI1</strain>
        <tissue evidence="13">Single Adult Female</tissue>
    </source>
</reference>
<keyword evidence="7" id="KW-0325">Glycoprotein</keyword>
<dbReference type="Gene3D" id="3.20.20.70">
    <property type="entry name" value="Aldolase class I"/>
    <property type="match status" value="1"/>
</dbReference>
<dbReference type="SUPFAM" id="SSF51011">
    <property type="entry name" value="Glycosyl hydrolase domain"/>
    <property type="match status" value="1"/>
</dbReference>
<dbReference type="GO" id="GO:0019377">
    <property type="term" value="P:glycolipid catabolic process"/>
    <property type="evidence" value="ECO:0007669"/>
    <property type="project" value="UniProtKB-ARBA"/>
</dbReference>
<keyword evidence="11" id="KW-0732">Signal</keyword>
<dbReference type="Gene3D" id="2.60.40.1180">
    <property type="entry name" value="Golgi alpha-mannosidase II"/>
    <property type="match status" value="1"/>
</dbReference>
<organism evidence="13 14">
    <name type="scientific">Parthenolecanium corni</name>
    <dbReference type="NCBI Taxonomy" id="536013"/>
    <lineage>
        <taxon>Eukaryota</taxon>
        <taxon>Metazoa</taxon>
        <taxon>Ecdysozoa</taxon>
        <taxon>Arthropoda</taxon>
        <taxon>Hexapoda</taxon>
        <taxon>Insecta</taxon>
        <taxon>Pterygota</taxon>
        <taxon>Neoptera</taxon>
        <taxon>Paraneoptera</taxon>
        <taxon>Hemiptera</taxon>
        <taxon>Sternorrhyncha</taxon>
        <taxon>Coccoidea</taxon>
        <taxon>Coccidae</taxon>
        <taxon>Parthenolecanium</taxon>
    </lineage>
</organism>